<keyword evidence="1" id="KW-0489">Methyltransferase</keyword>
<name>U4KRL5_9MOLU</name>
<dbReference type="STRING" id="61635.BN85308270"/>
<dbReference type="EMBL" id="FO681348">
    <property type="protein sequence ID" value="CCV65848.1"/>
    <property type="molecule type" value="Genomic_DNA"/>
</dbReference>
<dbReference type="AlphaFoldDB" id="U4KRL5"/>
<evidence type="ECO:0000313" key="2">
    <source>
        <dbReference type="Proteomes" id="UP000032737"/>
    </source>
</evidence>
<dbReference type="Proteomes" id="UP000032737">
    <property type="component" value="Chromosome"/>
</dbReference>
<dbReference type="InterPro" id="IPR029063">
    <property type="entry name" value="SAM-dependent_MTases_sf"/>
</dbReference>
<dbReference type="KEGG" id="abra:BN85308270"/>
<dbReference type="RefSeq" id="WP_030004710.1">
    <property type="nucleotide sequence ID" value="NC_022549.1"/>
</dbReference>
<proteinExistence type="predicted"/>
<organism evidence="1 2">
    <name type="scientific">Acholeplasma brassicae</name>
    <dbReference type="NCBI Taxonomy" id="61635"/>
    <lineage>
        <taxon>Bacteria</taxon>
        <taxon>Bacillati</taxon>
        <taxon>Mycoplasmatota</taxon>
        <taxon>Mollicutes</taxon>
        <taxon>Acholeplasmatales</taxon>
        <taxon>Acholeplasmataceae</taxon>
        <taxon>Acholeplasma</taxon>
    </lineage>
</organism>
<dbReference type="Pfam" id="PF13489">
    <property type="entry name" value="Methyltransf_23"/>
    <property type="match status" value="1"/>
</dbReference>
<dbReference type="GO" id="GO:0008168">
    <property type="term" value="F:methyltransferase activity"/>
    <property type="evidence" value="ECO:0007669"/>
    <property type="project" value="UniProtKB-KW"/>
</dbReference>
<dbReference type="Gene3D" id="3.40.50.150">
    <property type="entry name" value="Vaccinia Virus protein VP39"/>
    <property type="match status" value="1"/>
</dbReference>
<protein>
    <submittedName>
        <fullName evidence="1">Similar to 2-polyprenyl-3-methyl-5-hydroxy-6-metoxy-1, 4-benzoquinol methylase</fullName>
    </submittedName>
</protein>
<keyword evidence="2" id="KW-1185">Reference proteome</keyword>
<dbReference type="OrthoDB" id="9816564at2"/>
<sequence>MQEKIIKGIKYLYDELTHFVIKDPNGYVSLEDEKERYDEHHNDLNDSNYHAYQTKILEQYIRPYLKKGNVLEFGCGQERVLEALLVDYDVSSYDLFYHPNEAIFEQRFDHIITIETVEHFKHPFDEFIRFHRLLNDQGHLIVMTQFKPPFDLFDDWWYIRDKTHICFYDLHVFEYLAKTIGFEIVHTNHKNFIVLKKI</sequence>
<evidence type="ECO:0000313" key="1">
    <source>
        <dbReference type="EMBL" id="CCV65848.1"/>
    </source>
</evidence>
<reference evidence="1" key="1">
    <citation type="journal article" date="2013" name="J. Mol. Microbiol. Biotechnol.">
        <title>Analysis of the Complete Genomes of Acholeplasma brassicae , A. palmae and A. laidlawii and Their Comparison to the Obligate Parasites from ' Candidatus Phytoplasma'.</title>
        <authorList>
            <person name="Kube M."/>
            <person name="Siewert C."/>
            <person name="Migdoll A.M."/>
            <person name="Duduk B."/>
            <person name="Holz S."/>
            <person name="Rabus R."/>
            <person name="Seemuller E."/>
            <person name="Mitrovic J."/>
            <person name="Muller I."/>
            <person name="Buttner C."/>
            <person name="Reinhardt R."/>
        </authorList>
    </citation>
    <scope>NUCLEOTIDE SEQUENCE [LARGE SCALE GENOMIC DNA]</scope>
    <source>
        <strain evidence="1">O502</strain>
    </source>
</reference>
<dbReference type="HOGENOM" id="CLU_063353_0_0_14"/>
<accession>U4KRL5</accession>
<gene>
    <name evidence="1" type="ORF">BN85308270</name>
</gene>
<keyword evidence="1" id="KW-0808">Transferase</keyword>
<dbReference type="SUPFAM" id="SSF53335">
    <property type="entry name" value="S-adenosyl-L-methionine-dependent methyltransferases"/>
    <property type="match status" value="1"/>
</dbReference>
<dbReference type="GO" id="GO:0032259">
    <property type="term" value="P:methylation"/>
    <property type="evidence" value="ECO:0007669"/>
    <property type="project" value="UniProtKB-KW"/>
</dbReference>